<proteinExistence type="predicted"/>
<dbReference type="PROSITE" id="PS50181">
    <property type="entry name" value="FBOX"/>
    <property type="match status" value="1"/>
</dbReference>
<reference evidence="3" key="1">
    <citation type="submission" date="2020-01" db="EMBL/GenBank/DDBJ databases">
        <title>Genome sequence of Kobresia littledalei, the first chromosome-level genome in the family Cyperaceae.</title>
        <authorList>
            <person name="Qu G."/>
        </authorList>
    </citation>
    <scope>NUCLEOTIDE SEQUENCE</scope>
    <source>
        <strain evidence="3">C.B.Clarke</strain>
        <tissue evidence="3">Leaf</tissue>
    </source>
</reference>
<feature type="compositionally biased region" description="Pro residues" evidence="1">
    <location>
        <begin position="25"/>
        <end position="34"/>
    </location>
</feature>
<evidence type="ECO:0000313" key="3">
    <source>
        <dbReference type="EMBL" id="KAF3341982.1"/>
    </source>
</evidence>
<protein>
    <submittedName>
        <fullName evidence="3">F-box-like protein</fullName>
    </submittedName>
</protein>
<name>A0A833VIE9_9POAL</name>
<dbReference type="AlphaFoldDB" id="A0A833VIE9"/>
<comment type="caution">
    <text evidence="3">The sequence shown here is derived from an EMBL/GenBank/DDBJ whole genome shotgun (WGS) entry which is preliminary data.</text>
</comment>
<gene>
    <name evidence="3" type="ORF">FCM35_KLT00620</name>
</gene>
<dbReference type="EMBL" id="SWLB01000001">
    <property type="protein sequence ID" value="KAF3341982.1"/>
    <property type="molecule type" value="Genomic_DNA"/>
</dbReference>
<dbReference type="SUPFAM" id="SSF81383">
    <property type="entry name" value="F-box domain"/>
    <property type="match status" value="1"/>
</dbReference>
<sequence>MKPREREREDSGHDDVISDGGGCSTPPPPPPALRPPSDVMCKVFSQLDCDDLVSCSLVCKQWYRDSSKLRERRKRKYIAALAFICDHLPRNLVDSFYPRITNELKRRL</sequence>
<dbReference type="InterPro" id="IPR001810">
    <property type="entry name" value="F-box_dom"/>
</dbReference>
<dbReference type="Proteomes" id="UP000623129">
    <property type="component" value="Unassembled WGS sequence"/>
</dbReference>
<evidence type="ECO:0000259" key="2">
    <source>
        <dbReference type="PROSITE" id="PS50181"/>
    </source>
</evidence>
<accession>A0A833VIE9</accession>
<organism evidence="3 4">
    <name type="scientific">Carex littledalei</name>
    <dbReference type="NCBI Taxonomy" id="544730"/>
    <lineage>
        <taxon>Eukaryota</taxon>
        <taxon>Viridiplantae</taxon>
        <taxon>Streptophyta</taxon>
        <taxon>Embryophyta</taxon>
        <taxon>Tracheophyta</taxon>
        <taxon>Spermatophyta</taxon>
        <taxon>Magnoliopsida</taxon>
        <taxon>Liliopsida</taxon>
        <taxon>Poales</taxon>
        <taxon>Cyperaceae</taxon>
        <taxon>Cyperoideae</taxon>
        <taxon>Cariceae</taxon>
        <taxon>Carex</taxon>
        <taxon>Carex subgen. Euthyceras</taxon>
    </lineage>
</organism>
<evidence type="ECO:0000256" key="1">
    <source>
        <dbReference type="SAM" id="MobiDB-lite"/>
    </source>
</evidence>
<feature type="compositionally biased region" description="Basic and acidic residues" evidence="1">
    <location>
        <begin position="1"/>
        <end position="16"/>
    </location>
</feature>
<feature type="region of interest" description="Disordered" evidence="1">
    <location>
        <begin position="1"/>
        <end position="36"/>
    </location>
</feature>
<dbReference type="InterPro" id="IPR036047">
    <property type="entry name" value="F-box-like_dom_sf"/>
</dbReference>
<dbReference type="SMART" id="SM00256">
    <property type="entry name" value="FBOX"/>
    <property type="match status" value="1"/>
</dbReference>
<dbReference type="Gene3D" id="1.20.1280.50">
    <property type="match status" value="1"/>
</dbReference>
<dbReference type="Pfam" id="PF12937">
    <property type="entry name" value="F-box-like"/>
    <property type="match status" value="1"/>
</dbReference>
<evidence type="ECO:0000313" key="4">
    <source>
        <dbReference type="Proteomes" id="UP000623129"/>
    </source>
</evidence>
<feature type="domain" description="F-box" evidence="2">
    <location>
        <begin position="29"/>
        <end position="80"/>
    </location>
</feature>
<keyword evidence="4" id="KW-1185">Reference proteome</keyword>